<reference evidence="1 2" key="1">
    <citation type="journal article" date="2014" name="PLoS ONE">
        <title>Identification and Characterization of a New Erythromycin Biosynthetic Gene Cluster in Actinopolyspora erythraea YIM90600, a Novel Erythronolide-Producing Halophilic Actinomycete Isolated from Salt Field.</title>
        <authorList>
            <person name="Chen D."/>
            <person name="Feng J."/>
            <person name="Huang L."/>
            <person name="Zhang Q."/>
            <person name="Wu J."/>
            <person name="Zhu X."/>
            <person name="Duan Y."/>
            <person name="Xu Z."/>
        </authorList>
    </citation>
    <scope>NUCLEOTIDE SEQUENCE [LARGE SCALE GENOMIC DNA]</scope>
    <source>
        <strain evidence="1 2">YIM90600</strain>
    </source>
</reference>
<keyword evidence="2" id="KW-1185">Reference proteome</keyword>
<comment type="caution">
    <text evidence="1">The sequence shown here is derived from an EMBL/GenBank/DDBJ whole genome shotgun (WGS) entry which is preliminary data.</text>
</comment>
<name>A0ABR4X2I8_9ACTN</name>
<evidence type="ECO:0000313" key="2">
    <source>
        <dbReference type="Proteomes" id="UP000029737"/>
    </source>
</evidence>
<organism evidence="1 2">
    <name type="scientific">Actinopolyspora erythraea</name>
    <dbReference type="NCBI Taxonomy" id="414996"/>
    <lineage>
        <taxon>Bacteria</taxon>
        <taxon>Bacillati</taxon>
        <taxon>Actinomycetota</taxon>
        <taxon>Actinomycetes</taxon>
        <taxon>Actinopolysporales</taxon>
        <taxon>Actinopolysporaceae</taxon>
        <taxon>Actinopolyspora</taxon>
    </lineage>
</organism>
<gene>
    <name evidence="1" type="ORF">IL38_15915</name>
</gene>
<accession>A0ABR4X2I8</accession>
<dbReference type="EMBL" id="JPMV01000028">
    <property type="protein sequence ID" value="KGI80625.1"/>
    <property type="molecule type" value="Genomic_DNA"/>
</dbReference>
<sequence length="161" mass="16859">MACGVVELGDLVEYPQHGHGRFFGSALAQMVPKRLDQGGLVLRGPHQSFGLAGTSTTLDRVQRQVQSAGDFEQHDAVVEQIMHLAPAFPGRSGALVLSGRWAGLVPADAVDGGFFKEGFGKIVPQVLSAGDLHRVRPCAADSFGVGAGTVPADHPHAVMLV</sequence>
<proteinExistence type="predicted"/>
<dbReference type="Proteomes" id="UP000029737">
    <property type="component" value="Unassembled WGS sequence"/>
</dbReference>
<protein>
    <submittedName>
        <fullName evidence="1">Uncharacterized protein</fullName>
    </submittedName>
</protein>
<evidence type="ECO:0000313" key="1">
    <source>
        <dbReference type="EMBL" id="KGI80625.1"/>
    </source>
</evidence>